<evidence type="ECO:0000256" key="4">
    <source>
        <dbReference type="SAM" id="MobiDB-lite"/>
    </source>
</evidence>
<dbReference type="Pfam" id="PF00400">
    <property type="entry name" value="WD40"/>
    <property type="match status" value="2"/>
</dbReference>
<evidence type="ECO:0000313" key="5">
    <source>
        <dbReference type="EMBL" id="CAG5108320.1"/>
    </source>
</evidence>
<dbReference type="GO" id="GO:0080008">
    <property type="term" value="C:Cul4-RING E3 ubiquitin ligase complex"/>
    <property type="evidence" value="ECO:0007669"/>
    <property type="project" value="TreeGrafter"/>
</dbReference>
<name>A0A8J2HM58_COTCN</name>
<dbReference type="GO" id="GO:0005737">
    <property type="term" value="C:cytoplasm"/>
    <property type="evidence" value="ECO:0007669"/>
    <property type="project" value="TreeGrafter"/>
</dbReference>
<dbReference type="SMART" id="SM00320">
    <property type="entry name" value="WD40"/>
    <property type="match status" value="7"/>
</dbReference>
<accession>A0A8J2HM58</accession>
<dbReference type="PANTHER" id="PTHR15574">
    <property type="entry name" value="WD REPEAT DOMAIN-CONTAINING FAMILY"/>
    <property type="match status" value="1"/>
</dbReference>
<evidence type="ECO:0000256" key="2">
    <source>
        <dbReference type="ARBA" id="ARBA00022737"/>
    </source>
</evidence>
<dbReference type="InterPro" id="IPR036322">
    <property type="entry name" value="WD40_repeat_dom_sf"/>
</dbReference>
<feature type="compositionally biased region" description="Basic and acidic residues" evidence="4">
    <location>
        <begin position="69"/>
        <end position="91"/>
    </location>
</feature>
<comment type="caution">
    <text evidence="5">The sequence shown here is derived from an EMBL/GenBank/DDBJ whole genome shotgun (WGS) entry which is preliminary data.</text>
</comment>
<evidence type="ECO:0000256" key="3">
    <source>
        <dbReference type="PROSITE-ProRule" id="PRU00221"/>
    </source>
</evidence>
<gene>
    <name evidence="5" type="ORF">HICCMSTLAB_LOCUS13178</name>
</gene>
<dbReference type="SUPFAM" id="SSF50978">
    <property type="entry name" value="WD40 repeat-like"/>
    <property type="match status" value="1"/>
</dbReference>
<dbReference type="Proteomes" id="UP000786811">
    <property type="component" value="Unassembled WGS sequence"/>
</dbReference>
<keyword evidence="2" id="KW-0677">Repeat</keyword>
<feature type="region of interest" description="Disordered" evidence="4">
    <location>
        <begin position="69"/>
        <end position="247"/>
    </location>
</feature>
<feature type="compositionally biased region" description="Basic and acidic residues" evidence="4">
    <location>
        <begin position="164"/>
        <end position="182"/>
    </location>
</feature>
<proteinExistence type="predicted"/>
<feature type="compositionally biased region" description="Basic and acidic residues" evidence="4">
    <location>
        <begin position="214"/>
        <end position="234"/>
    </location>
</feature>
<evidence type="ECO:0000313" key="6">
    <source>
        <dbReference type="Proteomes" id="UP000786811"/>
    </source>
</evidence>
<keyword evidence="1 3" id="KW-0853">WD repeat</keyword>
<reference evidence="5" key="1">
    <citation type="submission" date="2021-04" db="EMBL/GenBank/DDBJ databases">
        <authorList>
            <person name="Chebbi M.A.C M."/>
        </authorList>
    </citation>
    <scope>NUCLEOTIDE SEQUENCE</scope>
</reference>
<evidence type="ECO:0000256" key="1">
    <source>
        <dbReference type="ARBA" id="ARBA00022574"/>
    </source>
</evidence>
<dbReference type="EMBL" id="CAJNRD030001124">
    <property type="protein sequence ID" value="CAG5108320.1"/>
    <property type="molecule type" value="Genomic_DNA"/>
</dbReference>
<organism evidence="5 6">
    <name type="scientific">Cotesia congregata</name>
    <name type="common">Parasitoid wasp</name>
    <name type="synonym">Apanteles congregatus</name>
    <dbReference type="NCBI Taxonomy" id="51543"/>
    <lineage>
        <taxon>Eukaryota</taxon>
        <taxon>Metazoa</taxon>
        <taxon>Ecdysozoa</taxon>
        <taxon>Arthropoda</taxon>
        <taxon>Hexapoda</taxon>
        <taxon>Insecta</taxon>
        <taxon>Pterygota</taxon>
        <taxon>Neoptera</taxon>
        <taxon>Endopterygota</taxon>
        <taxon>Hymenoptera</taxon>
        <taxon>Apocrita</taxon>
        <taxon>Ichneumonoidea</taxon>
        <taxon>Braconidae</taxon>
        <taxon>Microgastrinae</taxon>
        <taxon>Cotesia</taxon>
    </lineage>
</organism>
<feature type="compositionally biased region" description="Basic residues" evidence="4">
    <location>
        <begin position="149"/>
        <end position="163"/>
    </location>
</feature>
<dbReference type="PROSITE" id="PS50082">
    <property type="entry name" value="WD_REPEATS_2"/>
    <property type="match status" value="1"/>
</dbReference>
<dbReference type="Gene3D" id="2.130.10.10">
    <property type="entry name" value="YVTN repeat-like/Quinoprotein amine dehydrogenase"/>
    <property type="match status" value="1"/>
</dbReference>
<feature type="compositionally biased region" description="Low complexity" evidence="4">
    <location>
        <begin position="686"/>
        <end position="703"/>
    </location>
</feature>
<feature type="repeat" description="WD" evidence="3">
    <location>
        <begin position="301"/>
        <end position="342"/>
    </location>
</feature>
<dbReference type="InterPro" id="IPR015943">
    <property type="entry name" value="WD40/YVTN_repeat-like_dom_sf"/>
</dbReference>
<dbReference type="PROSITE" id="PS50294">
    <property type="entry name" value="WD_REPEATS_REGION"/>
    <property type="match status" value="1"/>
</dbReference>
<feature type="compositionally biased region" description="Acidic residues" evidence="4">
    <location>
        <begin position="235"/>
        <end position="247"/>
    </location>
</feature>
<dbReference type="InterPro" id="IPR045151">
    <property type="entry name" value="DCAF8"/>
</dbReference>
<keyword evidence="6" id="KW-1185">Reference proteome</keyword>
<dbReference type="PANTHER" id="PTHR15574:SF21">
    <property type="entry name" value="DDB1- AND CUL4-ASSOCIATED FACTOR 8"/>
    <property type="match status" value="1"/>
</dbReference>
<dbReference type="AlphaFoldDB" id="A0A8J2HM58"/>
<dbReference type="InterPro" id="IPR001680">
    <property type="entry name" value="WD40_rpt"/>
</dbReference>
<dbReference type="OrthoDB" id="4869960at2759"/>
<feature type="region of interest" description="Disordered" evidence="4">
    <location>
        <begin position="670"/>
        <end position="717"/>
    </location>
</feature>
<sequence length="717" mass="80542">MDNDKDQVKKNVKEDKNKNTEYCNETVNGNFSNMEVENKTDDNSIGGIVIDNLSMDCDNAVEKNLEKCDDDNNKIDSVDCKTDNEPLEKKYKPANVNGSLENHDNNVPNDNPVEDVLDNAGSGNPSSENNTRPESSGADKSLPSCSHAKIQKPKSKLKKRHYRKNSDNNDDSDSKSGKKARDSNSSSQELDSSVDDESHNVVDPENTSKNSNQDTERNSNSDDSDKVIDSVKEGDSDEWSTASEEEISMEVPEVLTKVKPKPKWFMVPEMINREIGNNRFFNRRFYGSLHTVQRLELMHKLDGHEGCVNALNFSEDGTKLASGSDDLQVIVWDWASGKKRGVFETGHSLNVFEAKWLPIDYESYIVTCARDGQVRLLDLNTNVHKKLASHREEARRLATHSDNPYNILSVGDDGKVLSIDIRVEKSTRLMTVKEDGNHTMLYTIHINPRDSQYFCVGGRSQSVKIFDRRRVQEPVQKLCPRNMPIDGQTAYVTSAVYNYNGTEIVTSYNDDDIYLFDTVSPNPTQDYAHKYEGHRNSATVKSVNFFGPKSEFIVSGSDCGNIFFWDKNSEAIVQWMQGDDQGVVNRLEPHPFVPMLATSGLDNDIKIWAPTSGFPPAMKDLDVCVKTNMKRRADDITREPDPFDSRMLAVFLRHISRYRRFRVSSRLGGVQGASAARRAANDRSYGDNSDSSSDSNSSRNSDSQSDDDMEGHQCSTS</sequence>
<protein>
    <submittedName>
        <fullName evidence="5">Similar to Dcaf8: DDB1- and CUL4-associated factor 8 (Mus musculus)</fullName>
    </submittedName>
</protein>
<feature type="compositionally biased region" description="Polar residues" evidence="4">
    <location>
        <begin position="121"/>
        <end position="134"/>
    </location>
</feature>